<evidence type="ECO:0000313" key="11">
    <source>
        <dbReference type="Proteomes" id="UP000005384"/>
    </source>
</evidence>
<dbReference type="Gene3D" id="3.40.50.200">
    <property type="entry name" value="Peptidase S8/S53 domain"/>
    <property type="match status" value="1"/>
</dbReference>
<dbReference type="OrthoDB" id="2744137at2"/>
<dbReference type="Gene3D" id="2.60.120.1290">
    <property type="match status" value="1"/>
</dbReference>
<dbReference type="Pfam" id="PF18425">
    <property type="entry name" value="CspB_prodomain"/>
    <property type="match status" value="1"/>
</dbReference>
<dbReference type="SUPFAM" id="SSF52743">
    <property type="entry name" value="Subtilisin-like"/>
    <property type="match status" value="1"/>
</dbReference>
<evidence type="ECO:0000256" key="2">
    <source>
        <dbReference type="ARBA" id="ARBA00022670"/>
    </source>
</evidence>
<dbReference type="Gene3D" id="3.30.70.2980">
    <property type="match status" value="1"/>
</dbReference>
<keyword evidence="11" id="KW-1185">Reference proteome</keyword>
<dbReference type="PANTHER" id="PTHR43806:SF11">
    <property type="entry name" value="CEREVISIN-RELATED"/>
    <property type="match status" value="1"/>
</dbReference>
<feature type="domain" description="Peptidase S8/S53" evidence="8">
    <location>
        <begin position="434"/>
        <end position="561"/>
    </location>
</feature>
<dbReference type="RefSeq" id="WP_006780237.1">
    <property type="nucleotide sequence ID" value="NZ_CP040506.1"/>
</dbReference>
<dbReference type="PROSITE" id="PS00137">
    <property type="entry name" value="SUBTILASE_HIS"/>
    <property type="match status" value="1"/>
</dbReference>
<evidence type="ECO:0000256" key="4">
    <source>
        <dbReference type="ARBA" id="ARBA00022825"/>
    </source>
</evidence>
<feature type="domain" description="Peptidase S8/S53" evidence="8">
    <location>
        <begin position="122"/>
        <end position="298"/>
    </location>
</feature>
<evidence type="ECO:0008006" key="12">
    <source>
        <dbReference type="Google" id="ProtNLM"/>
    </source>
</evidence>
<dbReference type="InterPro" id="IPR034045">
    <property type="entry name" value="Pep_S8_CspA-like"/>
</dbReference>
<accession>G5IFH9</accession>
<sequence>MPDQKLENQLNLALEATPDEREHSGELNIGYNPEERTWELIVKHSESIDELKELGILIYPLINNYSILTVPESLITTVSNLPQIEYIEKPKRLFFAINQAKAVSCIDYVQVEGSAYNPYLTGRGIIVAVIDSGIDYYHSDFRNEDGSTRILELWDQTIDRVYTREEINEALNRGSRAAAREVVSSVDGSGHGTAVAGIAAGNGRENNGQYRGVAFESELLIVKMGVPDPEGFPRTTELMKAIDFVVRRAVDYHMPVAINISFGNTYGSHDGTSLLETYIDAVSNYGRVVIAVGTGNEGGRGGHISGTLAEGNPVDVELSISPYETGFSVQLWKAYTDEFQINLITPSGVDFGPLIPAASPQTLTYENMRILIYYGEPSPYSQAQEIYFDFIPIGTYLTSGIWTFRLTPRKIVSGRYDFWLPASSILNQSTYFLGSTQDTTLTIPSTAAMVISVGAYDDSYQCYADFSGRGYTRLTDQVKPDLAAPGVNIVAPRNGGGYAPVTGTSFATPFVTGSAALLMEWGIIQGHDPYLYGEKVKAYLRRGARQLPGFPAWPNPQLGYGALCLRDSLPL</sequence>
<dbReference type="GO" id="GO:0006508">
    <property type="term" value="P:proteolysis"/>
    <property type="evidence" value="ECO:0007669"/>
    <property type="project" value="UniProtKB-KW"/>
</dbReference>
<dbReference type="Proteomes" id="UP000005384">
    <property type="component" value="Unassembled WGS sequence"/>
</dbReference>
<dbReference type="PIRSF" id="PIRSF037894">
    <property type="entry name" value="Subtilisin_rel_CspABC"/>
    <property type="match status" value="1"/>
</dbReference>
<dbReference type="PROSITE" id="PS51892">
    <property type="entry name" value="SUBTILASE"/>
    <property type="match status" value="1"/>
</dbReference>
<dbReference type="PATRIC" id="fig|742737.3.peg.2281"/>
<feature type="active site" description="Charge relay system" evidence="5 6">
    <location>
        <position position="191"/>
    </location>
</feature>
<comment type="similarity">
    <text evidence="1 6 7">Belongs to the peptidase S8 family.</text>
</comment>
<evidence type="ECO:0000313" key="10">
    <source>
        <dbReference type="EMBL" id="EHI59762.1"/>
    </source>
</evidence>
<evidence type="ECO:0000259" key="8">
    <source>
        <dbReference type="Pfam" id="PF00082"/>
    </source>
</evidence>
<dbReference type="PRINTS" id="PR00723">
    <property type="entry name" value="SUBTILISIN"/>
</dbReference>
<dbReference type="PROSITE" id="PS00136">
    <property type="entry name" value="SUBTILASE_ASP"/>
    <property type="match status" value="1"/>
</dbReference>
<gene>
    <name evidence="10" type="ORF">HMPREF9473_02257</name>
</gene>
<dbReference type="InterPro" id="IPR023827">
    <property type="entry name" value="Peptidase_S8_Asp-AS"/>
</dbReference>
<dbReference type="InterPro" id="IPR041365">
    <property type="entry name" value="CspB_prodomain"/>
</dbReference>
<dbReference type="AlphaFoldDB" id="G5IFH9"/>
<evidence type="ECO:0000256" key="1">
    <source>
        <dbReference type="ARBA" id="ARBA00011073"/>
    </source>
</evidence>
<dbReference type="InterPro" id="IPR000209">
    <property type="entry name" value="Peptidase_S8/S53_dom"/>
</dbReference>
<protein>
    <recommendedName>
        <fullName evidence="12">Peptidase S8/S53 domain-containing protein</fullName>
    </recommendedName>
</protein>
<dbReference type="HOGENOM" id="CLU_025670_0_0_9"/>
<reference evidence="10 11" key="1">
    <citation type="submission" date="2011-08" db="EMBL/GenBank/DDBJ databases">
        <title>The Genome Sequence of Clostridium hathewayi WAL-18680.</title>
        <authorList>
            <consortium name="The Broad Institute Genome Sequencing Platform"/>
            <person name="Earl A."/>
            <person name="Ward D."/>
            <person name="Feldgarden M."/>
            <person name="Gevers D."/>
            <person name="Finegold S.M."/>
            <person name="Summanen P.H."/>
            <person name="Molitoris D.R."/>
            <person name="Song M."/>
            <person name="Daigneault M."/>
            <person name="Allen-Vercoe E."/>
            <person name="Young S.K."/>
            <person name="Zeng Q."/>
            <person name="Gargeya S."/>
            <person name="Fitzgerald M."/>
            <person name="Haas B."/>
            <person name="Abouelleil A."/>
            <person name="Alvarado L."/>
            <person name="Arachchi H.M."/>
            <person name="Berlin A."/>
            <person name="Brown A."/>
            <person name="Chapman S.B."/>
            <person name="Chen Z."/>
            <person name="Dunbar C."/>
            <person name="Freedman E."/>
            <person name="Gearin G."/>
            <person name="Gellesch M."/>
            <person name="Goldberg J."/>
            <person name="Griggs A."/>
            <person name="Gujja S."/>
            <person name="Heiman D."/>
            <person name="Howarth C."/>
            <person name="Larson L."/>
            <person name="Lui A."/>
            <person name="MacDonald P.J.P."/>
            <person name="Montmayeur A."/>
            <person name="Murphy C."/>
            <person name="Neiman D."/>
            <person name="Pearson M."/>
            <person name="Priest M."/>
            <person name="Roberts A."/>
            <person name="Saif S."/>
            <person name="Shea T."/>
            <person name="Shenoy N."/>
            <person name="Sisk P."/>
            <person name="Stolte C."/>
            <person name="Sykes S."/>
            <person name="Wortman J."/>
            <person name="Nusbaum C."/>
            <person name="Birren B."/>
        </authorList>
    </citation>
    <scope>NUCLEOTIDE SEQUENCE [LARGE SCALE GENOMIC DNA]</scope>
    <source>
        <strain evidence="10 11">WAL-18680</strain>
    </source>
</reference>
<name>G5IFH9_9FIRM</name>
<keyword evidence="2 6" id="KW-0645">Protease</keyword>
<comment type="caution">
    <text evidence="10">The sequence shown here is derived from an EMBL/GenBank/DDBJ whole genome shotgun (WGS) entry which is preliminary data.</text>
</comment>
<evidence type="ECO:0000256" key="3">
    <source>
        <dbReference type="ARBA" id="ARBA00022801"/>
    </source>
</evidence>
<dbReference type="Pfam" id="PF00082">
    <property type="entry name" value="Peptidase_S8"/>
    <property type="match status" value="2"/>
</dbReference>
<dbReference type="PROSITE" id="PS00138">
    <property type="entry name" value="SUBTILASE_SER"/>
    <property type="match status" value="1"/>
</dbReference>
<dbReference type="CDD" id="cd07478">
    <property type="entry name" value="Peptidases_S8_CspA-like"/>
    <property type="match status" value="1"/>
</dbReference>
<proteinExistence type="inferred from homology"/>
<dbReference type="InterPro" id="IPR017310">
    <property type="entry name" value="Pept_S8A_subtilisin_clostridia"/>
</dbReference>
<dbReference type="PANTHER" id="PTHR43806">
    <property type="entry name" value="PEPTIDASE S8"/>
    <property type="match status" value="1"/>
</dbReference>
<dbReference type="InterPro" id="IPR036852">
    <property type="entry name" value="Peptidase_S8/S53_dom_sf"/>
</dbReference>
<dbReference type="InterPro" id="IPR022398">
    <property type="entry name" value="Peptidase_S8_His-AS"/>
</dbReference>
<dbReference type="GO" id="GO:0004252">
    <property type="term" value="F:serine-type endopeptidase activity"/>
    <property type="evidence" value="ECO:0007669"/>
    <property type="project" value="UniProtKB-UniRule"/>
</dbReference>
<dbReference type="EMBL" id="ADLN01000046">
    <property type="protein sequence ID" value="EHI59762.1"/>
    <property type="molecule type" value="Genomic_DNA"/>
</dbReference>
<evidence type="ECO:0000259" key="9">
    <source>
        <dbReference type="Pfam" id="PF18425"/>
    </source>
</evidence>
<dbReference type="InterPro" id="IPR050131">
    <property type="entry name" value="Peptidase_S8_subtilisin-like"/>
</dbReference>
<feature type="active site" description="Charge relay system" evidence="5 6">
    <location>
        <position position="131"/>
    </location>
</feature>
<keyword evidence="4 6" id="KW-0720">Serine protease</keyword>
<evidence type="ECO:0000256" key="7">
    <source>
        <dbReference type="RuleBase" id="RU003355"/>
    </source>
</evidence>
<organism evidence="10 11">
    <name type="scientific">Hungatella hathewayi WAL-18680</name>
    <dbReference type="NCBI Taxonomy" id="742737"/>
    <lineage>
        <taxon>Bacteria</taxon>
        <taxon>Bacillati</taxon>
        <taxon>Bacillota</taxon>
        <taxon>Clostridia</taxon>
        <taxon>Lachnospirales</taxon>
        <taxon>Lachnospiraceae</taxon>
        <taxon>Hungatella</taxon>
    </lineage>
</organism>
<feature type="active site" description="Charge relay system" evidence="5 6">
    <location>
        <position position="505"/>
    </location>
</feature>
<dbReference type="InterPro" id="IPR015500">
    <property type="entry name" value="Peptidase_S8_subtilisin-rel"/>
</dbReference>
<evidence type="ECO:0000256" key="5">
    <source>
        <dbReference type="PIRSR" id="PIRSR615500-1"/>
    </source>
</evidence>
<feature type="domain" description="Csp protease B prodomain" evidence="9">
    <location>
        <begin position="4"/>
        <end position="91"/>
    </location>
</feature>
<keyword evidence="3 6" id="KW-0378">Hydrolase</keyword>
<evidence type="ECO:0000256" key="6">
    <source>
        <dbReference type="PROSITE-ProRule" id="PRU01240"/>
    </source>
</evidence>
<dbReference type="InterPro" id="IPR023828">
    <property type="entry name" value="Peptidase_S8_Ser-AS"/>
</dbReference>